<name>I0KYT9_9ACTN</name>
<dbReference type="EMBL" id="CAIE01000016">
    <property type="protein sequence ID" value="CCH16736.1"/>
    <property type="molecule type" value="Genomic_DNA"/>
</dbReference>
<evidence type="ECO:0000256" key="1">
    <source>
        <dbReference type="SAM" id="MobiDB-lite"/>
    </source>
</evidence>
<protein>
    <submittedName>
        <fullName evidence="2">Uncharacterized protein</fullName>
    </submittedName>
</protein>
<feature type="compositionally biased region" description="Low complexity" evidence="1">
    <location>
        <begin position="16"/>
        <end position="30"/>
    </location>
</feature>
<dbReference type="Proteomes" id="UP000003448">
    <property type="component" value="Unassembled WGS sequence"/>
</dbReference>
<dbReference type="AlphaFoldDB" id="I0KYT9"/>
<proteinExistence type="predicted"/>
<keyword evidence="3" id="KW-1185">Reference proteome</keyword>
<feature type="region of interest" description="Disordered" evidence="1">
    <location>
        <begin position="1"/>
        <end position="37"/>
    </location>
</feature>
<feature type="region of interest" description="Disordered" evidence="1">
    <location>
        <begin position="66"/>
        <end position="107"/>
    </location>
</feature>
<comment type="caution">
    <text evidence="2">The sequence shown here is derived from an EMBL/GenBank/DDBJ whole genome shotgun (WGS) entry which is preliminary data.</text>
</comment>
<organism evidence="2 3">
    <name type="scientific">Micromonospora lupini str. Lupac 08</name>
    <dbReference type="NCBI Taxonomy" id="1150864"/>
    <lineage>
        <taxon>Bacteria</taxon>
        <taxon>Bacillati</taxon>
        <taxon>Actinomycetota</taxon>
        <taxon>Actinomycetes</taxon>
        <taxon>Micromonosporales</taxon>
        <taxon>Micromonosporaceae</taxon>
        <taxon>Micromonospora</taxon>
    </lineage>
</organism>
<sequence>MVARLGVIPRSRRRATAAATSAKMASATGAPGRSRAAPDVVWVSADSRVVVMKSLDAGAQAVDVRERLPDGSTIPVPPVAGGSMMPHRRGGRPAGDARRGSPATLVA</sequence>
<evidence type="ECO:0000313" key="3">
    <source>
        <dbReference type="Proteomes" id="UP000003448"/>
    </source>
</evidence>
<reference evidence="3" key="1">
    <citation type="journal article" date="2012" name="J. Bacteriol.">
        <title>Genome Sequence of Micromonospora lupini Lupac 08, Isolated from Root Nodules of Lupinus angustifolius.</title>
        <authorList>
            <person name="Alonso-Vega P."/>
            <person name="Normand P."/>
            <person name="Bacigalupe R."/>
            <person name="Pujic P."/>
            <person name="Lajus A."/>
            <person name="Vallenet D."/>
            <person name="Carro L."/>
            <person name="Coll P."/>
            <person name="Trujillo M.E."/>
        </authorList>
    </citation>
    <scope>NUCLEOTIDE SEQUENCE [LARGE SCALE GENOMIC DNA]</scope>
    <source>
        <strain evidence="3">Lupac 08</strain>
    </source>
</reference>
<gene>
    <name evidence="2" type="ORF">MILUP08_41653</name>
</gene>
<accession>I0KYT9</accession>
<dbReference type="STRING" id="1150864.MILUP08_41653"/>
<evidence type="ECO:0000313" key="2">
    <source>
        <dbReference type="EMBL" id="CCH16736.1"/>
    </source>
</evidence>